<dbReference type="GO" id="GO:0003723">
    <property type="term" value="F:RNA binding"/>
    <property type="evidence" value="ECO:0007669"/>
    <property type="project" value="UniProtKB-UniRule"/>
</dbReference>
<dbReference type="Gramene" id="GBG73588">
    <property type="protein sequence ID" value="GBG73588"/>
    <property type="gene ID" value="CBR_g16930"/>
</dbReference>
<sequence>MVDTKMHWPTGVESVRDISGEEALGVSGVIRAAGGAPGELHTVANNKRPLDGQNGGAAKKMATESSETVYRLLVSYKKIGSIIGKQGAIIKQIREETGARIKIADAVPNVDERVVIISAKDDQEVAWSPAQDALFRVHNRTMEPDDGPGAPVMVQPPPSTSINAPPTRLLIAGSQAGSLIGKGGDIIKQIRDKSGAVVRILGQEELPACALPTDRVVQIAGEIPKVRTALEMIAKQLRENPPKVPPSTGAGVMIAGGGPRGGFGHLGQLPGWAFGSNSGAGLFQSPGAPGLAGHAPGLSQAGGGGGNMGGLSMGGVPVGLVSTPQVTSQMTVASSLVGSIIGKGGNNIAQIRQISGARVKVHDQKEGSQERVIEITGTADQVSAAQSLVQAFVLSAQQVSVATGANAQPTNFGGGGGSSGLYGSFSGGMGAGGFGH</sequence>
<dbReference type="SUPFAM" id="SSF54791">
    <property type="entry name" value="Eukaryotic type KH-domain (KH-domain type I)"/>
    <property type="match status" value="3"/>
</dbReference>
<evidence type="ECO:0000313" key="5">
    <source>
        <dbReference type="Proteomes" id="UP000265515"/>
    </source>
</evidence>
<dbReference type="Gene3D" id="3.30.1370.10">
    <property type="entry name" value="K Homology domain, type 1"/>
    <property type="match status" value="3"/>
</dbReference>
<evidence type="ECO:0000256" key="1">
    <source>
        <dbReference type="ARBA" id="ARBA00022737"/>
    </source>
</evidence>
<dbReference type="SMART" id="SM00322">
    <property type="entry name" value="KH"/>
    <property type="match status" value="3"/>
</dbReference>
<protein>
    <recommendedName>
        <fullName evidence="3">K Homology domain-containing protein</fullName>
    </recommendedName>
</protein>
<organism evidence="4 5">
    <name type="scientific">Chara braunii</name>
    <name type="common">Braun's stonewort</name>
    <dbReference type="NCBI Taxonomy" id="69332"/>
    <lineage>
        <taxon>Eukaryota</taxon>
        <taxon>Viridiplantae</taxon>
        <taxon>Streptophyta</taxon>
        <taxon>Charophyceae</taxon>
        <taxon>Charales</taxon>
        <taxon>Characeae</taxon>
        <taxon>Chara</taxon>
    </lineage>
</organism>
<proteinExistence type="predicted"/>
<keyword evidence="5" id="KW-1185">Reference proteome</keyword>
<comment type="caution">
    <text evidence="4">The sequence shown here is derived from an EMBL/GenBank/DDBJ whole genome shotgun (WGS) entry which is preliminary data.</text>
</comment>
<keyword evidence="1" id="KW-0677">Repeat</keyword>
<feature type="domain" description="K Homology" evidence="3">
    <location>
        <begin position="324"/>
        <end position="394"/>
    </location>
</feature>
<dbReference type="CDD" id="cd22459">
    <property type="entry name" value="KH-I_PEPPER_rpt1_like"/>
    <property type="match status" value="1"/>
</dbReference>
<evidence type="ECO:0000259" key="3">
    <source>
        <dbReference type="SMART" id="SM00322"/>
    </source>
</evidence>
<evidence type="ECO:0000256" key="2">
    <source>
        <dbReference type="PROSITE-ProRule" id="PRU00117"/>
    </source>
</evidence>
<dbReference type="PROSITE" id="PS50084">
    <property type="entry name" value="KH_TYPE_1"/>
    <property type="match status" value="3"/>
</dbReference>
<evidence type="ECO:0000313" key="4">
    <source>
        <dbReference type="EMBL" id="GBG73588.1"/>
    </source>
</evidence>
<dbReference type="InterPro" id="IPR004087">
    <property type="entry name" value="KH_dom"/>
</dbReference>
<name>A0A388KUB5_CHABU</name>
<dbReference type="Pfam" id="PF00013">
    <property type="entry name" value="KH_1"/>
    <property type="match status" value="3"/>
</dbReference>
<accession>A0A388KUB5</accession>
<feature type="domain" description="K Homology" evidence="3">
    <location>
        <begin position="163"/>
        <end position="238"/>
    </location>
</feature>
<dbReference type="EMBL" id="BFEA01000186">
    <property type="protein sequence ID" value="GBG73588.1"/>
    <property type="molecule type" value="Genomic_DNA"/>
</dbReference>
<dbReference type="OMA" id="GKAGHRI"/>
<dbReference type="PANTHER" id="PTHR10288">
    <property type="entry name" value="KH DOMAIN CONTAINING RNA BINDING PROTEIN"/>
    <property type="match status" value="1"/>
</dbReference>
<dbReference type="InterPro" id="IPR036612">
    <property type="entry name" value="KH_dom_type_1_sf"/>
</dbReference>
<reference evidence="4 5" key="1">
    <citation type="journal article" date="2018" name="Cell">
        <title>The Chara Genome: Secondary Complexity and Implications for Plant Terrestrialization.</title>
        <authorList>
            <person name="Nishiyama T."/>
            <person name="Sakayama H."/>
            <person name="Vries J.D."/>
            <person name="Buschmann H."/>
            <person name="Saint-Marcoux D."/>
            <person name="Ullrich K.K."/>
            <person name="Haas F.B."/>
            <person name="Vanderstraeten L."/>
            <person name="Becker D."/>
            <person name="Lang D."/>
            <person name="Vosolsobe S."/>
            <person name="Rombauts S."/>
            <person name="Wilhelmsson P.K.I."/>
            <person name="Janitza P."/>
            <person name="Kern R."/>
            <person name="Heyl A."/>
            <person name="Rumpler F."/>
            <person name="Villalobos L.I.A.C."/>
            <person name="Clay J.M."/>
            <person name="Skokan R."/>
            <person name="Toyoda A."/>
            <person name="Suzuki Y."/>
            <person name="Kagoshima H."/>
            <person name="Schijlen E."/>
            <person name="Tajeshwar N."/>
            <person name="Catarino B."/>
            <person name="Hetherington A.J."/>
            <person name="Saltykova A."/>
            <person name="Bonnot C."/>
            <person name="Breuninger H."/>
            <person name="Symeonidi A."/>
            <person name="Radhakrishnan G.V."/>
            <person name="Van Nieuwerburgh F."/>
            <person name="Deforce D."/>
            <person name="Chang C."/>
            <person name="Karol K.G."/>
            <person name="Hedrich R."/>
            <person name="Ulvskov P."/>
            <person name="Glockner G."/>
            <person name="Delwiche C.F."/>
            <person name="Petrasek J."/>
            <person name="Van de Peer Y."/>
            <person name="Friml J."/>
            <person name="Beilby M."/>
            <person name="Dolan L."/>
            <person name="Kohara Y."/>
            <person name="Sugano S."/>
            <person name="Fujiyama A."/>
            <person name="Delaux P.-M."/>
            <person name="Quint M."/>
            <person name="TheiBen G."/>
            <person name="Hagemann M."/>
            <person name="Harholt J."/>
            <person name="Dunand C."/>
            <person name="Zachgo S."/>
            <person name="Langdale J."/>
            <person name="Maumus F."/>
            <person name="Straeten D.V.D."/>
            <person name="Gould S.B."/>
            <person name="Rensing S.A."/>
        </authorList>
    </citation>
    <scope>NUCLEOTIDE SEQUENCE [LARGE SCALE GENOMIC DNA]</scope>
    <source>
        <strain evidence="4 5">S276</strain>
    </source>
</reference>
<dbReference type="Proteomes" id="UP000265515">
    <property type="component" value="Unassembled WGS sequence"/>
</dbReference>
<dbReference type="OrthoDB" id="442947at2759"/>
<dbReference type="STRING" id="69332.A0A388KUB5"/>
<dbReference type="AlphaFoldDB" id="A0A388KUB5"/>
<dbReference type="InterPro" id="IPR004088">
    <property type="entry name" value="KH_dom_type_1"/>
</dbReference>
<gene>
    <name evidence="4" type="ORF">CBR_g16930</name>
</gene>
<feature type="domain" description="K Homology" evidence="3">
    <location>
        <begin position="66"/>
        <end position="135"/>
    </location>
</feature>
<keyword evidence="2" id="KW-0694">RNA-binding</keyword>
<dbReference type="CDD" id="cd22460">
    <property type="entry name" value="KH-I_PEPPER_rpt2_like"/>
    <property type="match status" value="1"/>
</dbReference>